<keyword evidence="4" id="KW-1185">Reference proteome</keyword>
<accession>A0A248VQT1</accession>
<keyword evidence="1" id="KW-0560">Oxidoreductase</keyword>
<reference evidence="3 4" key="1">
    <citation type="submission" date="2017-08" db="EMBL/GenBank/DDBJ databases">
        <title>Identification and genetic characteristics of simultaneous BTEX- and naphthalene-degrading Paraburkholderia sp. BN5 isolated from petroleum-contaminated soil.</title>
        <authorList>
            <person name="Lee Y."/>
            <person name="Jeon C.O."/>
        </authorList>
    </citation>
    <scope>NUCLEOTIDE SEQUENCE [LARGE SCALE GENOMIC DNA]</scope>
    <source>
        <strain evidence="3 4">BN5</strain>
    </source>
</reference>
<dbReference type="InterPro" id="IPR042204">
    <property type="entry name" value="2Fe-2S-bd_N"/>
</dbReference>
<dbReference type="AlphaFoldDB" id="A0A248VQT1"/>
<dbReference type="GO" id="GO:0051536">
    <property type="term" value="F:iron-sulfur cluster binding"/>
    <property type="evidence" value="ECO:0007669"/>
    <property type="project" value="InterPro"/>
</dbReference>
<evidence type="ECO:0000313" key="3">
    <source>
        <dbReference type="EMBL" id="ASW01377.1"/>
    </source>
</evidence>
<dbReference type="KEGG" id="parb:CJU94_24665"/>
<sequence>MHRSGDASVIRLTIDGRSIDVESGTTVAAALVLAGVRSTRTSVSGEPRAALCGMGVCQECRVTIDGRAHTLACQALCRDGQIVRTDDSAGTP</sequence>
<dbReference type="RefSeq" id="WP_095421279.1">
    <property type="nucleotide sequence ID" value="NZ_CP022990.1"/>
</dbReference>
<dbReference type="InterPro" id="IPR001041">
    <property type="entry name" value="2Fe-2S_ferredoxin-type"/>
</dbReference>
<evidence type="ECO:0000259" key="2">
    <source>
        <dbReference type="PROSITE" id="PS51085"/>
    </source>
</evidence>
<organism evidence="3 4">
    <name type="scientific">Paraburkholderia aromaticivorans</name>
    <dbReference type="NCBI Taxonomy" id="2026199"/>
    <lineage>
        <taxon>Bacteria</taxon>
        <taxon>Pseudomonadati</taxon>
        <taxon>Pseudomonadota</taxon>
        <taxon>Betaproteobacteria</taxon>
        <taxon>Burkholderiales</taxon>
        <taxon>Burkholderiaceae</taxon>
        <taxon>Paraburkholderia</taxon>
    </lineage>
</organism>
<dbReference type="InterPro" id="IPR036010">
    <property type="entry name" value="2Fe-2S_ferredoxin-like_sf"/>
</dbReference>
<evidence type="ECO:0000256" key="1">
    <source>
        <dbReference type="ARBA" id="ARBA00023002"/>
    </source>
</evidence>
<dbReference type="GO" id="GO:0016491">
    <property type="term" value="F:oxidoreductase activity"/>
    <property type="evidence" value="ECO:0007669"/>
    <property type="project" value="UniProtKB-KW"/>
</dbReference>
<feature type="domain" description="2Fe-2S ferredoxin-type" evidence="2">
    <location>
        <begin position="8"/>
        <end position="89"/>
    </location>
</feature>
<proteinExistence type="predicted"/>
<gene>
    <name evidence="3" type="ORF">CJU94_24665</name>
</gene>
<evidence type="ECO:0000313" key="4">
    <source>
        <dbReference type="Proteomes" id="UP000215158"/>
    </source>
</evidence>
<dbReference type="PROSITE" id="PS51085">
    <property type="entry name" value="2FE2S_FER_2"/>
    <property type="match status" value="1"/>
</dbReference>
<name>A0A248VQT1_9BURK</name>
<dbReference type="OrthoDB" id="573392at2"/>
<dbReference type="Pfam" id="PF13510">
    <property type="entry name" value="Fer2_4"/>
    <property type="match status" value="1"/>
</dbReference>
<dbReference type="Gene3D" id="3.10.20.440">
    <property type="entry name" value="2Fe-2S iron-sulphur cluster binding domain, sarcosine oxidase, alpha subunit, N-terminal domain"/>
    <property type="match status" value="1"/>
</dbReference>
<dbReference type="SUPFAM" id="SSF54292">
    <property type="entry name" value="2Fe-2S ferredoxin-like"/>
    <property type="match status" value="1"/>
</dbReference>
<protein>
    <submittedName>
        <fullName evidence="3">Ferredoxin</fullName>
    </submittedName>
</protein>
<dbReference type="Proteomes" id="UP000215158">
    <property type="component" value="Chromosome 2"/>
</dbReference>
<dbReference type="EMBL" id="CP022990">
    <property type="protein sequence ID" value="ASW01377.1"/>
    <property type="molecule type" value="Genomic_DNA"/>
</dbReference>